<evidence type="ECO:0000313" key="2">
    <source>
        <dbReference type="EMBL" id="KAG2267735.1"/>
    </source>
</evidence>
<gene>
    <name evidence="2" type="ORF">Bca52824_062290</name>
</gene>
<evidence type="ECO:0000313" key="3">
    <source>
        <dbReference type="Proteomes" id="UP000886595"/>
    </source>
</evidence>
<dbReference type="AlphaFoldDB" id="A0A8X7U674"/>
<comment type="caution">
    <text evidence="2">The sequence shown here is derived from an EMBL/GenBank/DDBJ whole genome shotgun (WGS) entry which is preliminary data.</text>
</comment>
<keyword evidence="3" id="KW-1185">Reference proteome</keyword>
<feature type="region of interest" description="Disordered" evidence="1">
    <location>
        <begin position="1"/>
        <end position="36"/>
    </location>
</feature>
<evidence type="ECO:0000256" key="1">
    <source>
        <dbReference type="SAM" id="MobiDB-lite"/>
    </source>
</evidence>
<dbReference type="EMBL" id="JAAMPC010000013">
    <property type="protein sequence ID" value="KAG2267735.1"/>
    <property type="molecule type" value="Genomic_DNA"/>
</dbReference>
<feature type="compositionally biased region" description="Basic and acidic residues" evidence="1">
    <location>
        <begin position="1"/>
        <end position="15"/>
    </location>
</feature>
<organism evidence="2 3">
    <name type="scientific">Brassica carinata</name>
    <name type="common">Ethiopian mustard</name>
    <name type="synonym">Abyssinian cabbage</name>
    <dbReference type="NCBI Taxonomy" id="52824"/>
    <lineage>
        <taxon>Eukaryota</taxon>
        <taxon>Viridiplantae</taxon>
        <taxon>Streptophyta</taxon>
        <taxon>Embryophyta</taxon>
        <taxon>Tracheophyta</taxon>
        <taxon>Spermatophyta</taxon>
        <taxon>Magnoliopsida</taxon>
        <taxon>eudicotyledons</taxon>
        <taxon>Gunneridae</taxon>
        <taxon>Pentapetalae</taxon>
        <taxon>rosids</taxon>
        <taxon>malvids</taxon>
        <taxon>Brassicales</taxon>
        <taxon>Brassicaceae</taxon>
        <taxon>Brassiceae</taxon>
        <taxon>Brassica</taxon>
    </lineage>
</organism>
<sequence>MDMEHHGECFGDSRSKQGHPSAREASPMAGKLGLSSIPQCHISDTLPTLETPNAGSVEKRVVPLPHLPSMVVLRKLNPSHYLNLIATISVHPQGKSCSKTRRAEDPDHKI</sequence>
<proteinExistence type="predicted"/>
<name>A0A8X7U674_BRACI</name>
<accession>A0A8X7U674</accession>
<reference evidence="2 3" key="1">
    <citation type="submission" date="2020-02" db="EMBL/GenBank/DDBJ databases">
        <authorList>
            <person name="Ma Q."/>
            <person name="Huang Y."/>
            <person name="Song X."/>
            <person name="Pei D."/>
        </authorList>
    </citation>
    <scope>NUCLEOTIDE SEQUENCE [LARGE SCALE GENOMIC DNA]</scope>
    <source>
        <strain evidence="2">Sxm20200214</strain>
        <tissue evidence="2">Leaf</tissue>
    </source>
</reference>
<protein>
    <submittedName>
        <fullName evidence="2">Uncharacterized protein</fullName>
    </submittedName>
</protein>
<dbReference type="Proteomes" id="UP000886595">
    <property type="component" value="Unassembled WGS sequence"/>
</dbReference>